<organism evidence="7 8">
    <name type="scientific">Pleurotus ostreatus (strain PC15)</name>
    <name type="common">Oyster mushroom</name>
    <dbReference type="NCBI Taxonomy" id="1137138"/>
    <lineage>
        <taxon>Eukaryota</taxon>
        <taxon>Fungi</taxon>
        <taxon>Dikarya</taxon>
        <taxon>Basidiomycota</taxon>
        <taxon>Agaricomycotina</taxon>
        <taxon>Agaricomycetes</taxon>
        <taxon>Agaricomycetidae</taxon>
        <taxon>Agaricales</taxon>
        <taxon>Pleurotineae</taxon>
        <taxon>Pleurotaceae</taxon>
        <taxon>Pleurotus</taxon>
    </lineage>
</organism>
<dbReference type="GO" id="GO:0043409">
    <property type="term" value="P:negative regulation of MAPK cascade"/>
    <property type="evidence" value="ECO:0007669"/>
    <property type="project" value="TreeGrafter"/>
</dbReference>
<dbReference type="GO" id="GO:0017017">
    <property type="term" value="F:MAP kinase tyrosine/serine/threonine phosphatase activity"/>
    <property type="evidence" value="ECO:0007669"/>
    <property type="project" value="TreeGrafter"/>
</dbReference>
<dbReference type="PROSITE" id="PS50056">
    <property type="entry name" value="TYR_PHOSPHATASE_2"/>
    <property type="match status" value="1"/>
</dbReference>
<sequence>MGKRQTSTASSDAVSLVLSPSLYLGPCSAASSKPFLTSNAITHVLSIGTTPAATVESVAYHRLSLTDSATSSIEKIVDSACDIIDSALASKNPNGGPGKILVHCSAGISRSPTVVAVYLMKRKGMSLKEALGRIVRVRPQISPNAGFLRQLKEMEVELFNTATLEVEELPKQKKDRIALFADVDTSLAK</sequence>
<dbReference type="GO" id="GO:0005737">
    <property type="term" value="C:cytoplasm"/>
    <property type="evidence" value="ECO:0007669"/>
    <property type="project" value="TreeGrafter"/>
</dbReference>
<evidence type="ECO:0000256" key="4">
    <source>
        <dbReference type="ARBA" id="ARBA00022912"/>
    </source>
</evidence>
<dbReference type="InterPro" id="IPR000387">
    <property type="entry name" value="Tyr_Pase_dom"/>
</dbReference>
<keyword evidence="4" id="KW-0904">Protein phosphatase</keyword>
<evidence type="ECO:0000313" key="8">
    <source>
        <dbReference type="Proteomes" id="UP000027073"/>
    </source>
</evidence>
<dbReference type="SMART" id="SM00404">
    <property type="entry name" value="PTPc_motif"/>
    <property type="match status" value="1"/>
</dbReference>
<dbReference type="InterPro" id="IPR016130">
    <property type="entry name" value="Tyr_Pase_AS"/>
</dbReference>
<dbReference type="PROSITE" id="PS00383">
    <property type="entry name" value="TYR_PHOSPHATASE_1"/>
    <property type="match status" value="1"/>
</dbReference>
<dbReference type="OrthoDB" id="10252009at2759"/>
<dbReference type="PROSITE" id="PS50054">
    <property type="entry name" value="TYR_PHOSPHATASE_DUAL"/>
    <property type="match status" value="1"/>
</dbReference>
<evidence type="ECO:0000313" key="7">
    <source>
        <dbReference type="EMBL" id="KDQ30386.1"/>
    </source>
</evidence>
<reference evidence="8" key="1">
    <citation type="journal article" date="2014" name="Proc. Natl. Acad. Sci. U.S.A.">
        <title>Extensive sampling of basidiomycete genomes demonstrates inadequacy of the white-rot/brown-rot paradigm for wood decay fungi.</title>
        <authorList>
            <person name="Riley R."/>
            <person name="Salamov A.A."/>
            <person name="Brown D.W."/>
            <person name="Nagy L.G."/>
            <person name="Floudas D."/>
            <person name="Held B.W."/>
            <person name="Levasseur A."/>
            <person name="Lombard V."/>
            <person name="Morin E."/>
            <person name="Otillar R."/>
            <person name="Lindquist E.A."/>
            <person name="Sun H."/>
            <person name="LaButti K.M."/>
            <person name="Schmutz J."/>
            <person name="Jabbour D."/>
            <person name="Luo H."/>
            <person name="Baker S.E."/>
            <person name="Pisabarro A.G."/>
            <person name="Walton J.D."/>
            <person name="Blanchette R.A."/>
            <person name="Henrissat B."/>
            <person name="Martin F."/>
            <person name="Cullen D."/>
            <person name="Hibbett D.S."/>
            <person name="Grigoriev I.V."/>
        </authorList>
    </citation>
    <scope>NUCLEOTIDE SEQUENCE [LARGE SCALE GENOMIC DNA]</scope>
    <source>
        <strain evidence="8">PC15</strain>
    </source>
</reference>
<dbReference type="VEuPathDB" id="FungiDB:PLEOSDRAFT_1092098"/>
<dbReference type="InterPro" id="IPR029021">
    <property type="entry name" value="Prot-tyrosine_phosphatase-like"/>
</dbReference>
<dbReference type="STRING" id="1137138.A0A067P3F0"/>
<dbReference type="PANTHER" id="PTHR10159:SF519">
    <property type="entry name" value="DUAL SPECIFICITY PROTEIN PHOSPHATASE MPK3"/>
    <property type="match status" value="1"/>
</dbReference>
<dbReference type="GO" id="GO:0033550">
    <property type="term" value="F:MAP kinase tyrosine phosphatase activity"/>
    <property type="evidence" value="ECO:0007669"/>
    <property type="project" value="TreeGrafter"/>
</dbReference>
<evidence type="ECO:0000256" key="2">
    <source>
        <dbReference type="ARBA" id="ARBA00013064"/>
    </source>
</evidence>
<comment type="similarity">
    <text evidence="1">Belongs to the protein-tyrosine phosphatase family. Non-receptor class dual specificity subfamily.</text>
</comment>
<dbReference type="SMART" id="SM00195">
    <property type="entry name" value="DSPc"/>
    <property type="match status" value="1"/>
</dbReference>
<dbReference type="HOGENOM" id="CLU_027074_12_0_1"/>
<dbReference type="SUPFAM" id="SSF52799">
    <property type="entry name" value="(Phosphotyrosine protein) phosphatases II"/>
    <property type="match status" value="1"/>
</dbReference>
<gene>
    <name evidence="7" type="ORF">PLEOSDRAFT_1092098</name>
</gene>
<name>A0A067P3F0_PLEO1</name>
<evidence type="ECO:0000256" key="3">
    <source>
        <dbReference type="ARBA" id="ARBA00022801"/>
    </source>
</evidence>
<dbReference type="InterPro" id="IPR003595">
    <property type="entry name" value="Tyr_Pase_cat"/>
</dbReference>
<evidence type="ECO:0000259" key="6">
    <source>
        <dbReference type="PROSITE" id="PS50056"/>
    </source>
</evidence>
<dbReference type="InterPro" id="IPR020422">
    <property type="entry name" value="TYR_PHOSPHATASE_DUAL_dom"/>
</dbReference>
<feature type="domain" description="Tyrosine-protein phosphatase" evidence="5">
    <location>
        <begin position="13"/>
        <end position="160"/>
    </location>
</feature>
<dbReference type="Proteomes" id="UP000027073">
    <property type="component" value="Unassembled WGS sequence"/>
</dbReference>
<dbReference type="InterPro" id="IPR000340">
    <property type="entry name" value="Dual-sp_phosphatase_cat-dom"/>
</dbReference>
<feature type="domain" description="Tyrosine specific protein phosphatases" evidence="6">
    <location>
        <begin position="74"/>
        <end position="141"/>
    </location>
</feature>
<accession>A0A067P3F0</accession>
<evidence type="ECO:0000259" key="5">
    <source>
        <dbReference type="PROSITE" id="PS50054"/>
    </source>
</evidence>
<protein>
    <recommendedName>
        <fullName evidence="2">protein-tyrosine-phosphatase</fullName>
        <ecNumber evidence="2">3.1.3.48</ecNumber>
    </recommendedName>
</protein>
<evidence type="ECO:0000256" key="1">
    <source>
        <dbReference type="ARBA" id="ARBA00008601"/>
    </source>
</evidence>
<keyword evidence="3" id="KW-0378">Hydrolase</keyword>
<dbReference type="Gene3D" id="3.90.190.10">
    <property type="entry name" value="Protein tyrosine phosphatase superfamily"/>
    <property type="match status" value="1"/>
</dbReference>
<dbReference type="EC" id="3.1.3.48" evidence="2"/>
<dbReference type="PANTHER" id="PTHR10159">
    <property type="entry name" value="DUAL SPECIFICITY PROTEIN PHOSPHATASE"/>
    <property type="match status" value="1"/>
</dbReference>
<dbReference type="InParanoid" id="A0A067P3F0"/>
<proteinExistence type="inferred from homology"/>
<dbReference type="AlphaFoldDB" id="A0A067P3F0"/>
<dbReference type="GO" id="GO:0008330">
    <property type="term" value="F:protein tyrosine/threonine phosphatase activity"/>
    <property type="evidence" value="ECO:0007669"/>
    <property type="project" value="TreeGrafter"/>
</dbReference>
<dbReference type="CDD" id="cd14498">
    <property type="entry name" value="DSP"/>
    <property type="match status" value="1"/>
</dbReference>
<dbReference type="EMBL" id="KL198006">
    <property type="protein sequence ID" value="KDQ30386.1"/>
    <property type="molecule type" value="Genomic_DNA"/>
</dbReference>
<dbReference type="Pfam" id="PF00782">
    <property type="entry name" value="DSPc"/>
    <property type="match status" value="1"/>
</dbReference>